<feature type="transmembrane region" description="Helical" evidence="1">
    <location>
        <begin position="47"/>
        <end position="65"/>
    </location>
</feature>
<reference evidence="2" key="1">
    <citation type="submission" date="2016-10" db="EMBL/GenBank/DDBJ databases">
        <title>Sequence of Gallionella enrichment culture.</title>
        <authorList>
            <person name="Poehlein A."/>
            <person name="Muehling M."/>
            <person name="Daniel R."/>
        </authorList>
    </citation>
    <scope>NUCLEOTIDE SEQUENCE</scope>
</reference>
<keyword evidence="1" id="KW-0472">Membrane</keyword>
<protein>
    <submittedName>
        <fullName evidence="2">Uncharacterized protein</fullName>
    </submittedName>
</protein>
<keyword evidence="1" id="KW-1133">Transmembrane helix</keyword>
<name>A0A1J5SBW6_9ZZZZ</name>
<dbReference type="AlphaFoldDB" id="A0A1J5SBW6"/>
<organism evidence="2">
    <name type="scientific">mine drainage metagenome</name>
    <dbReference type="NCBI Taxonomy" id="410659"/>
    <lineage>
        <taxon>unclassified sequences</taxon>
        <taxon>metagenomes</taxon>
        <taxon>ecological metagenomes</taxon>
    </lineage>
</organism>
<evidence type="ECO:0000256" key="1">
    <source>
        <dbReference type="SAM" id="Phobius"/>
    </source>
</evidence>
<proteinExistence type="predicted"/>
<accession>A0A1J5SBW6</accession>
<keyword evidence="1" id="KW-0812">Transmembrane</keyword>
<gene>
    <name evidence="2" type="ORF">GALL_164370</name>
</gene>
<feature type="transmembrane region" description="Helical" evidence="1">
    <location>
        <begin position="86"/>
        <end position="110"/>
    </location>
</feature>
<dbReference type="EMBL" id="MLJW01000083">
    <property type="protein sequence ID" value="OIR01536.1"/>
    <property type="molecule type" value="Genomic_DNA"/>
</dbReference>
<evidence type="ECO:0000313" key="2">
    <source>
        <dbReference type="EMBL" id="OIR01536.1"/>
    </source>
</evidence>
<comment type="caution">
    <text evidence="2">The sequence shown here is derived from an EMBL/GenBank/DDBJ whole genome shotgun (WGS) entry which is preliminary data.</text>
</comment>
<sequence length="116" mass="12062">MNPSLPPDDDTLDTWLRRGADIPLPDDGMAKRVLEALPTPAAPVAAWTRWLPVGLGALGGLLWIVPSGRFTVGTGAIDSTTMQLTALLSDPGALLTLAICAVLVAGYSLVGDLLED</sequence>